<dbReference type="PaxDb" id="65489-OBART05G24310.1"/>
<accession>A0A0D3GAA9</accession>
<evidence type="ECO:0000256" key="1">
    <source>
        <dbReference type="SAM" id="MobiDB-lite"/>
    </source>
</evidence>
<feature type="region of interest" description="Disordered" evidence="1">
    <location>
        <begin position="19"/>
        <end position="47"/>
    </location>
</feature>
<dbReference type="Gramene" id="OBART05G24310.1">
    <property type="protein sequence ID" value="OBART05G24310.1"/>
    <property type="gene ID" value="OBART05G24310"/>
</dbReference>
<protein>
    <submittedName>
        <fullName evidence="2">Uncharacterized protein</fullName>
    </submittedName>
</protein>
<reference evidence="2" key="1">
    <citation type="journal article" date="2009" name="Rice">
        <title>De Novo Next Generation Sequencing of Plant Genomes.</title>
        <authorList>
            <person name="Rounsley S."/>
            <person name="Marri P.R."/>
            <person name="Yu Y."/>
            <person name="He R."/>
            <person name="Sisneros N."/>
            <person name="Goicoechea J.L."/>
            <person name="Lee S.J."/>
            <person name="Angelova A."/>
            <person name="Kudrna D."/>
            <person name="Luo M."/>
            <person name="Affourtit J."/>
            <person name="Desany B."/>
            <person name="Knight J."/>
            <person name="Niazi F."/>
            <person name="Egholm M."/>
            <person name="Wing R.A."/>
        </authorList>
    </citation>
    <scope>NUCLEOTIDE SEQUENCE [LARGE SCALE GENOMIC DNA]</scope>
    <source>
        <strain evidence="2">cv. IRGC 105608</strain>
    </source>
</reference>
<reference evidence="2" key="2">
    <citation type="submission" date="2015-03" db="UniProtKB">
        <authorList>
            <consortium name="EnsemblPlants"/>
        </authorList>
    </citation>
    <scope>IDENTIFICATION</scope>
</reference>
<evidence type="ECO:0000313" key="2">
    <source>
        <dbReference type="EnsemblPlants" id="OBART05G24310.1"/>
    </source>
</evidence>
<evidence type="ECO:0000313" key="3">
    <source>
        <dbReference type="Proteomes" id="UP000026960"/>
    </source>
</evidence>
<organism evidence="2">
    <name type="scientific">Oryza barthii</name>
    <dbReference type="NCBI Taxonomy" id="65489"/>
    <lineage>
        <taxon>Eukaryota</taxon>
        <taxon>Viridiplantae</taxon>
        <taxon>Streptophyta</taxon>
        <taxon>Embryophyta</taxon>
        <taxon>Tracheophyta</taxon>
        <taxon>Spermatophyta</taxon>
        <taxon>Magnoliopsida</taxon>
        <taxon>Liliopsida</taxon>
        <taxon>Poales</taxon>
        <taxon>Poaceae</taxon>
        <taxon>BOP clade</taxon>
        <taxon>Oryzoideae</taxon>
        <taxon>Oryzeae</taxon>
        <taxon>Oryzinae</taxon>
        <taxon>Oryza</taxon>
    </lineage>
</organism>
<sequence>MAGEARRAGATRGEAGWEMADLVGGKRGNPSCRPSRQAAAARGADPPGLQLLHLHGIFRQKKDGLRRVR</sequence>
<dbReference type="HOGENOM" id="CLU_2779859_0_0_1"/>
<dbReference type="AlphaFoldDB" id="A0A0D3GAA9"/>
<name>A0A0D3GAA9_9ORYZ</name>
<keyword evidence="3" id="KW-1185">Reference proteome</keyword>
<dbReference type="Proteomes" id="UP000026960">
    <property type="component" value="Chromosome 5"/>
</dbReference>
<proteinExistence type="predicted"/>
<dbReference type="EnsemblPlants" id="OBART05G24310.1">
    <property type="protein sequence ID" value="OBART05G24310.1"/>
    <property type="gene ID" value="OBART05G24310"/>
</dbReference>